<protein>
    <submittedName>
        <fullName evidence="1">Uncharacterized protein</fullName>
    </submittedName>
</protein>
<dbReference type="EMBL" id="JAAIUW010000004">
    <property type="protein sequence ID" value="KAF7835536.1"/>
    <property type="molecule type" value="Genomic_DNA"/>
</dbReference>
<reference evidence="1" key="1">
    <citation type="submission" date="2020-09" db="EMBL/GenBank/DDBJ databases">
        <title>Genome-Enabled Discovery of Anthraquinone Biosynthesis in Senna tora.</title>
        <authorList>
            <person name="Kang S.-H."/>
            <person name="Pandey R.P."/>
            <person name="Lee C.-M."/>
            <person name="Sim J.-S."/>
            <person name="Jeong J.-T."/>
            <person name="Choi B.-S."/>
            <person name="Jung M."/>
            <person name="Ginzburg D."/>
            <person name="Zhao K."/>
            <person name="Won S.Y."/>
            <person name="Oh T.-J."/>
            <person name="Yu Y."/>
            <person name="Kim N.-H."/>
            <person name="Lee O.R."/>
            <person name="Lee T.-H."/>
            <person name="Bashyal P."/>
            <person name="Kim T.-S."/>
            <person name="Lee W.-H."/>
            <person name="Kawkins C."/>
            <person name="Kim C.-K."/>
            <person name="Kim J.S."/>
            <person name="Ahn B.O."/>
            <person name="Rhee S.Y."/>
            <person name="Sohng J.K."/>
        </authorList>
    </citation>
    <scope>NUCLEOTIDE SEQUENCE</scope>
    <source>
        <tissue evidence="1">Leaf</tissue>
    </source>
</reference>
<keyword evidence="2" id="KW-1185">Reference proteome</keyword>
<comment type="caution">
    <text evidence="1">The sequence shown here is derived from an EMBL/GenBank/DDBJ whole genome shotgun (WGS) entry which is preliminary data.</text>
</comment>
<gene>
    <name evidence="1" type="ORF">G2W53_010395</name>
</gene>
<name>A0A834WZV7_9FABA</name>
<sequence>MAIDSQKFKKYNFKRVIPQVRQTHCFALNSGIRVDLMLEWDL</sequence>
<dbReference type="Proteomes" id="UP000634136">
    <property type="component" value="Unassembled WGS sequence"/>
</dbReference>
<evidence type="ECO:0000313" key="2">
    <source>
        <dbReference type="Proteomes" id="UP000634136"/>
    </source>
</evidence>
<organism evidence="1 2">
    <name type="scientific">Senna tora</name>
    <dbReference type="NCBI Taxonomy" id="362788"/>
    <lineage>
        <taxon>Eukaryota</taxon>
        <taxon>Viridiplantae</taxon>
        <taxon>Streptophyta</taxon>
        <taxon>Embryophyta</taxon>
        <taxon>Tracheophyta</taxon>
        <taxon>Spermatophyta</taxon>
        <taxon>Magnoliopsida</taxon>
        <taxon>eudicotyledons</taxon>
        <taxon>Gunneridae</taxon>
        <taxon>Pentapetalae</taxon>
        <taxon>rosids</taxon>
        <taxon>fabids</taxon>
        <taxon>Fabales</taxon>
        <taxon>Fabaceae</taxon>
        <taxon>Caesalpinioideae</taxon>
        <taxon>Cassia clade</taxon>
        <taxon>Senna</taxon>
    </lineage>
</organism>
<evidence type="ECO:0000313" key="1">
    <source>
        <dbReference type="EMBL" id="KAF7835536.1"/>
    </source>
</evidence>
<accession>A0A834WZV7</accession>
<dbReference type="AlphaFoldDB" id="A0A834WZV7"/>
<proteinExistence type="predicted"/>